<evidence type="ECO:0000256" key="2">
    <source>
        <dbReference type="ARBA" id="ARBA00022605"/>
    </source>
</evidence>
<dbReference type="InterPro" id="IPR016161">
    <property type="entry name" value="Ald_DH/histidinol_DH"/>
</dbReference>
<comment type="similarity">
    <text evidence="7">Belongs to the gamma-glutamyl phosphate reductase family.</text>
</comment>
<dbReference type="EMBL" id="JAETXX010000015">
    <property type="protein sequence ID" value="MCF8716288.1"/>
    <property type="molecule type" value="Genomic_DNA"/>
</dbReference>
<comment type="catalytic activity">
    <reaction evidence="6 7">
        <text>L-glutamate 5-semialdehyde + phosphate + NADP(+) = L-glutamyl 5-phosphate + NADPH + H(+)</text>
        <dbReference type="Rhea" id="RHEA:19541"/>
        <dbReference type="ChEBI" id="CHEBI:15378"/>
        <dbReference type="ChEBI" id="CHEBI:43474"/>
        <dbReference type="ChEBI" id="CHEBI:57783"/>
        <dbReference type="ChEBI" id="CHEBI:58066"/>
        <dbReference type="ChEBI" id="CHEBI:58274"/>
        <dbReference type="ChEBI" id="CHEBI:58349"/>
        <dbReference type="EC" id="1.2.1.41"/>
    </reaction>
</comment>
<feature type="domain" description="Aldehyde dehydrogenase" evidence="8">
    <location>
        <begin position="287"/>
        <end position="364"/>
    </location>
</feature>
<keyword evidence="3 7" id="KW-0641">Proline biosynthesis</keyword>
<evidence type="ECO:0000313" key="10">
    <source>
        <dbReference type="Proteomes" id="UP000829517"/>
    </source>
</evidence>
<keyword evidence="10" id="KW-1185">Reference proteome</keyword>
<dbReference type="InterPro" id="IPR012134">
    <property type="entry name" value="Glu-5-SA_DH"/>
</dbReference>
<comment type="pathway">
    <text evidence="1 7">Amino-acid biosynthesis; L-proline biosynthesis; L-glutamate 5-semialdehyde from L-glutamate: step 2/2.</text>
</comment>
<evidence type="ECO:0000256" key="3">
    <source>
        <dbReference type="ARBA" id="ARBA00022650"/>
    </source>
</evidence>
<dbReference type="Pfam" id="PF00171">
    <property type="entry name" value="Aldedh"/>
    <property type="match status" value="2"/>
</dbReference>
<dbReference type="RefSeq" id="WP_236960552.1">
    <property type="nucleotide sequence ID" value="NZ_JAETXX010000015.1"/>
</dbReference>
<keyword evidence="4 7" id="KW-0521">NADP</keyword>
<protein>
    <recommendedName>
        <fullName evidence="7">Gamma-glutamyl phosphate reductase</fullName>
        <shortName evidence="7">GPR</shortName>
        <ecNumber evidence="7">1.2.1.41</ecNumber>
    </recommendedName>
    <alternativeName>
        <fullName evidence="7">Glutamate-5-semialdehyde dehydrogenase</fullName>
    </alternativeName>
    <alternativeName>
        <fullName evidence="7">Glutamyl-gamma-semialdehyde dehydrogenase</fullName>
        <shortName evidence="7">GSA dehydrogenase</shortName>
    </alternativeName>
</protein>
<evidence type="ECO:0000256" key="7">
    <source>
        <dbReference type="HAMAP-Rule" id="MF_00412"/>
    </source>
</evidence>
<keyword evidence="7" id="KW-0963">Cytoplasm</keyword>
<dbReference type="InterPro" id="IPR016163">
    <property type="entry name" value="Ald_DH_C"/>
</dbReference>
<dbReference type="CDD" id="cd07079">
    <property type="entry name" value="ALDH_F18-19_ProA-GPR"/>
    <property type="match status" value="1"/>
</dbReference>
<evidence type="ECO:0000256" key="4">
    <source>
        <dbReference type="ARBA" id="ARBA00022857"/>
    </source>
</evidence>
<name>A0ABS9J7C0_9FLAO</name>
<feature type="domain" description="Aldehyde dehydrogenase" evidence="8">
    <location>
        <begin position="5"/>
        <end position="274"/>
    </location>
</feature>
<dbReference type="Gene3D" id="3.40.605.10">
    <property type="entry name" value="Aldehyde Dehydrogenase, Chain A, domain 1"/>
    <property type="match status" value="1"/>
</dbReference>
<accession>A0ABS9J7C0</accession>
<evidence type="ECO:0000256" key="6">
    <source>
        <dbReference type="ARBA" id="ARBA00049024"/>
    </source>
</evidence>
<comment type="function">
    <text evidence="7">Catalyzes the NADPH-dependent reduction of L-glutamate 5-phosphate into L-glutamate 5-semialdehyde and phosphate. The product spontaneously undergoes cyclization to form 1-pyrroline-5-carboxylate.</text>
</comment>
<dbReference type="InterPro" id="IPR015590">
    <property type="entry name" value="Aldehyde_DH_dom"/>
</dbReference>
<dbReference type="NCBIfam" id="NF001221">
    <property type="entry name" value="PRK00197.1"/>
    <property type="match status" value="1"/>
</dbReference>
<keyword evidence="2 7" id="KW-0028">Amino-acid biosynthesis</keyword>
<proteinExistence type="inferred from homology"/>
<sequence>MNKILTISERNNVLLTMADLIREEKDALIKENKKDLDGYSGDDLAMEDRLKVDDAKIDGMIASLKELASQEDPLGKERFHFKHDNGMDVYNKTAPFGTIMIIYESRPDVTVEAAGIAFKSGNKILLKGGKESLNSNLLIVDLWHKAMKKHGVSTVWVEYLQFNRQETQAFLEKPTQQIDLIVPRGGERLIQFVKENANCPVIVSGRGNNFVYVQKDADLDLALKVIINAKTAKISACNALDKVLIDTNLPNYKEFAKRLLDKLAEHKVAVHVDKELSDLDNVTVISDDNIWYEEFLDYKIVIGVIDSNEEAIAKINKYSGGHSASIITKDKEVAEEFMATVDTAAVYHNASTRFTDGSQLGLGGELAISTDKLHQRGPIGLEHLVTNKWYIHGDGQIR</sequence>
<comment type="subcellular location">
    <subcellularLocation>
        <location evidence="7">Cytoplasm</location>
    </subcellularLocation>
</comment>
<dbReference type="PIRSF" id="PIRSF000151">
    <property type="entry name" value="GPR"/>
    <property type="match status" value="1"/>
</dbReference>
<dbReference type="SUPFAM" id="SSF53720">
    <property type="entry name" value="ALDH-like"/>
    <property type="match status" value="1"/>
</dbReference>
<evidence type="ECO:0000256" key="5">
    <source>
        <dbReference type="ARBA" id="ARBA00023002"/>
    </source>
</evidence>
<dbReference type="Gene3D" id="3.40.309.10">
    <property type="entry name" value="Aldehyde Dehydrogenase, Chain A, domain 2"/>
    <property type="match status" value="1"/>
</dbReference>
<dbReference type="HAMAP" id="MF_00412">
    <property type="entry name" value="ProA"/>
    <property type="match status" value="1"/>
</dbReference>
<organism evidence="9 10">
    <name type="scientific">Joostella atrarenae</name>
    <dbReference type="NCBI Taxonomy" id="679257"/>
    <lineage>
        <taxon>Bacteria</taxon>
        <taxon>Pseudomonadati</taxon>
        <taxon>Bacteroidota</taxon>
        <taxon>Flavobacteriia</taxon>
        <taxon>Flavobacteriales</taxon>
        <taxon>Flavobacteriaceae</taxon>
        <taxon>Joostella</taxon>
    </lineage>
</organism>
<evidence type="ECO:0000256" key="1">
    <source>
        <dbReference type="ARBA" id="ARBA00004985"/>
    </source>
</evidence>
<evidence type="ECO:0000313" key="9">
    <source>
        <dbReference type="EMBL" id="MCF8716288.1"/>
    </source>
</evidence>
<gene>
    <name evidence="7" type="primary">proA</name>
    <name evidence="9" type="ORF">JM658_15765</name>
</gene>
<dbReference type="Proteomes" id="UP000829517">
    <property type="component" value="Unassembled WGS sequence"/>
</dbReference>
<keyword evidence="5 7" id="KW-0560">Oxidoreductase</keyword>
<dbReference type="PANTHER" id="PTHR11063">
    <property type="entry name" value="GLUTAMATE SEMIALDEHYDE DEHYDROGENASE"/>
    <property type="match status" value="1"/>
</dbReference>
<dbReference type="InterPro" id="IPR000965">
    <property type="entry name" value="GPR_dom"/>
</dbReference>
<comment type="caution">
    <text evidence="9">The sequence shown here is derived from an EMBL/GenBank/DDBJ whole genome shotgun (WGS) entry which is preliminary data.</text>
</comment>
<evidence type="ECO:0000259" key="8">
    <source>
        <dbReference type="Pfam" id="PF00171"/>
    </source>
</evidence>
<dbReference type="EC" id="1.2.1.41" evidence="7"/>
<dbReference type="GO" id="GO:0004350">
    <property type="term" value="F:glutamate-5-semialdehyde dehydrogenase activity"/>
    <property type="evidence" value="ECO:0007669"/>
    <property type="project" value="UniProtKB-EC"/>
</dbReference>
<dbReference type="InterPro" id="IPR016162">
    <property type="entry name" value="Ald_DH_N"/>
</dbReference>
<dbReference type="PANTHER" id="PTHR11063:SF8">
    <property type="entry name" value="DELTA-1-PYRROLINE-5-CARBOXYLATE SYNTHASE"/>
    <property type="match status" value="1"/>
</dbReference>
<dbReference type="NCBIfam" id="TIGR00407">
    <property type="entry name" value="proA"/>
    <property type="match status" value="1"/>
</dbReference>
<reference evidence="9 10" key="1">
    <citation type="submission" date="2021-01" db="EMBL/GenBank/DDBJ databases">
        <title>Genome sequencing of Joostella atrarenae M1-2 (= KCTC 23194).</title>
        <authorList>
            <person name="Zakaria M.R."/>
            <person name="Lam M.Q."/>
            <person name="Chong C.S."/>
        </authorList>
    </citation>
    <scope>NUCLEOTIDE SEQUENCE [LARGE SCALE GENOMIC DNA]</scope>
    <source>
        <strain evidence="9 10">M1-2</strain>
    </source>
</reference>